<dbReference type="Gene3D" id="1.10.10.10">
    <property type="entry name" value="Winged helix-like DNA-binding domain superfamily/Winged helix DNA-binding domain"/>
    <property type="match status" value="1"/>
</dbReference>
<dbReference type="Pfam" id="PF12802">
    <property type="entry name" value="MarR_2"/>
    <property type="match status" value="1"/>
</dbReference>
<dbReference type="InterPro" id="IPR036390">
    <property type="entry name" value="WH_DNA-bd_sf"/>
</dbReference>
<evidence type="ECO:0000259" key="2">
    <source>
        <dbReference type="Pfam" id="PF12802"/>
    </source>
</evidence>
<dbReference type="SUPFAM" id="SSF46785">
    <property type="entry name" value="Winged helix' DNA-binding domain"/>
    <property type="match status" value="1"/>
</dbReference>
<dbReference type="InterPro" id="IPR011991">
    <property type="entry name" value="ArsR-like_HTH"/>
</dbReference>
<dbReference type="Pfam" id="PF00480">
    <property type="entry name" value="ROK"/>
    <property type="match status" value="1"/>
</dbReference>
<feature type="domain" description="HTH marR-type" evidence="2">
    <location>
        <begin position="17"/>
        <end position="67"/>
    </location>
</feature>
<sequence>MKTATPTLARAINDRLALDLLVERGPLTASQLRALTGLSRPTTADLLERLLAAGLIEVAGEAGAERRGPNARLYGIAATRAHVAGVDVRRDRLTAVVADIAGATVGTAERALPAADLAGALAGAVTEAAGGRALHAVMLGAPGLVHPETGRADENDVPGWRPGLPGEVGERLGVPVALANEVNLAAVAEHRLGAARGRDDFALIWVDDGVGAAIVLDGRVRRGASGGAGEIGFLTAGGRGVCDVLAGPGAPPRDSAAFAERVATAAFPIVAVIDPGLIVLGGALGGCDGGTDGAALAAAVQARLAELTPAPTEVVPSRVHAGAVLRGAVLTALDRARDEIFG</sequence>
<dbReference type="InterPro" id="IPR000600">
    <property type="entry name" value="ROK"/>
</dbReference>
<dbReference type="Proteomes" id="UP000774570">
    <property type="component" value="Unassembled WGS sequence"/>
</dbReference>
<dbReference type="RefSeq" id="WP_220165598.1">
    <property type="nucleotide sequence ID" value="NZ_JAIBOA010000005.1"/>
</dbReference>
<dbReference type="CDD" id="cd00090">
    <property type="entry name" value="HTH_ARSR"/>
    <property type="match status" value="1"/>
</dbReference>
<evidence type="ECO:0000313" key="3">
    <source>
        <dbReference type="EMBL" id="MBW8482820.1"/>
    </source>
</evidence>
<dbReference type="CDD" id="cd23763">
    <property type="entry name" value="ASKHA_ATPase_ROK"/>
    <property type="match status" value="1"/>
</dbReference>
<dbReference type="PANTHER" id="PTHR18964:SF149">
    <property type="entry name" value="BIFUNCTIONAL UDP-N-ACETYLGLUCOSAMINE 2-EPIMERASE_N-ACETYLMANNOSAMINE KINASE"/>
    <property type="match status" value="1"/>
</dbReference>
<gene>
    <name evidence="3" type="ORF">K1Y72_10605</name>
</gene>
<dbReference type="Gene3D" id="3.30.420.40">
    <property type="match status" value="3"/>
</dbReference>
<dbReference type="EMBL" id="JAIBOA010000005">
    <property type="protein sequence ID" value="MBW8482820.1"/>
    <property type="molecule type" value="Genomic_DNA"/>
</dbReference>
<comment type="similarity">
    <text evidence="1">Belongs to the ROK (NagC/XylR) family.</text>
</comment>
<keyword evidence="4" id="KW-1185">Reference proteome</keyword>
<dbReference type="InterPro" id="IPR000835">
    <property type="entry name" value="HTH_MarR-typ"/>
</dbReference>
<accession>A0ABS7FS74</accession>
<name>A0ABS7FS74_9ACTN</name>
<dbReference type="InterPro" id="IPR043129">
    <property type="entry name" value="ATPase_NBD"/>
</dbReference>
<dbReference type="InterPro" id="IPR036388">
    <property type="entry name" value="WH-like_DNA-bd_sf"/>
</dbReference>
<organism evidence="3 4">
    <name type="scientific">Actinomadura parmotrematis</name>
    <dbReference type="NCBI Taxonomy" id="2864039"/>
    <lineage>
        <taxon>Bacteria</taxon>
        <taxon>Bacillati</taxon>
        <taxon>Actinomycetota</taxon>
        <taxon>Actinomycetes</taxon>
        <taxon>Streptosporangiales</taxon>
        <taxon>Thermomonosporaceae</taxon>
        <taxon>Actinomadura</taxon>
    </lineage>
</organism>
<comment type="caution">
    <text evidence="3">The sequence shown here is derived from an EMBL/GenBank/DDBJ whole genome shotgun (WGS) entry which is preliminary data.</text>
</comment>
<evidence type="ECO:0000256" key="1">
    <source>
        <dbReference type="ARBA" id="ARBA00006479"/>
    </source>
</evidence>
<dbReference type="SUPFAM" id="SSF53067">
    <property type="entry name" value="Actin-like ATPase domain"/>
    <property type="match status" value="1"/>
</dbReference>
<reference evidence="3 4" key="1">
    <citation type="submission" date="2021-07" db="EMBL/GenBank/DDBJ databases">
        <title>Actinomadura sp. PM05-2 isolated from lichen.</title>
        <authorList>
            <person name="Somphong A."/>
            <person name="Phongsopitanun W."/>
            <person name="Tanasupawat S."/>
            <person name="Peongsungnone V."/>
        </authorList>
    </citation>
    <scope>NUCLEOTIDE SEQUENCE [LARGE SCALE GENOMIC DNA]</scope>
    <source>
        <strain evidence="3 4">PM05-2</strain>
    </source>
</reference>
<dbReference type="PANTHER" id="PTHR18964">
    <property type="entry name" value="ROK (REPRESSOR, ORF, KINASE) FAMILY"/>
    <property type="match status" value="1"/>
</dbReference>
<proteinExistence type="inferred from homology"/>
<evidence type="ECO:0000313" key="4">
    <source>
        <dbReference type="Proteomes" id="UP000774570"/>
    </source>
</evidence>
<protein>
    <submittedName>
        <fullName evidence="3">ROK family transcriptional regulator</fullName>
    </submittedName>
</protein>